<comment type="function">
    <text evidence="2">Antitoxin component of a type II toxin-antitoxin (TA) system.</text>
</comment>
<gene>
    <name evidence="3" type="ORF">RMCN_0852</name>
</gene>
<dbReference type="Pfam" id="PF02604">
    <property type="entry name" value="PhdYeFM_antitox"/>
    <property type="match status" value="1"/>
</dbReference>
<dbReference type="EMBL" id="BCTA01000013">
    <property type="protein sequence ID" value="GAT07719.1"/>
    <property type="molecule type" value="Genomic_DNA"/>
</dbReference>
<dbReference type="PANTHER" id="PTHR35377">
    <property type="entry name" value="ANTITOXIN VAPB49-RELATED-RELATED"/>
    <property type="match status" value="1"/>
</dbReference>
<comment type="caution">
    <text evidence="3">The sequence shown here is derived from an EMBL/GenBank/DDBJ whole genome shotgun (WGS) entry which is preliminary data.</text>
</comment>
<evidence type="ECO:0000313" key="4">
    <source>
        <dbReference type="Proteomes" id="UP000069773"/>
    </source>
</evidence>
<evidence type="ECO:0000313" key="3">
    <source>
        <dbReference type="EMBL" id="GAT07719.1"/>
    </source>
</evidence>
<dbReference type="SUPFAM" id="SSF143120">
    <property type="entry name" value="YefM-like"/>
    <property type="match status" value="1"/>
</dbReference>
<dbReference type="Gene3D" id="3.40.1620.10">
    <property type="entry name" value="YefM-like domain"/>
    <property type="match status" value="1"/>
</dbReference>
<dbReference type="NCBIfam" id="TIGR01552">
    <property type="entry name" value="phd_fam"/>
    <property type="match status" value="1"/>
</dbReference>
<name>A0ABQ0KEQ0_MYCNV</name>
<keyword evidence="4" id="KW-1185">Reference proteome</keyword>
<dbReference type="PANTHER" id="PTHR35377:SF5">
    <property type="entry name" value="ANTITOXIN VAPB46"/>
    <property type="match status" value="1"/>
</dbReference>
<dbReference type="Proteomes" id="UP000069773">
    <property type="component" value="Unassembled WGS sequence"/>
</dbReference>
<reference evidence="3 4" key="1">
    <citation type="journal article" date="2016" name="Genome Announc.">
        <title>Draft Genome Sequences of Five Rapidly Growing Mycobacterium Species, M. thermoresistibile, M. fortuitum subsp. acetamidolyticum, M. canariasense, M. brisbanense, and M. novocastrense.</title>
        <authorList>
            <person name="Katahira K."/>
            <person name="Ogura Y."/>
            <person name="Gotoh Y."/>
            <person name="Hayashi T."/>
        </authorList>
    </citation>
    <scope>NUCLEOTIDE SEQUENCE [LARGE SCALE GENOMIC DNA]</scope>
    <source>
        <strain evidence="3 4">JCM18114</strain>
    </source>
</reference>
<accession>A0ABQ0KEQ0</accession>
<dbReference type="InterPro" id="IPR036165">
    <property type="entry name" value="YefM-like_sf"/>
</dbReference>
<organism evidence="3 4">
    <name type="scientific">Mycolicibacterium novocastrense</name>
    <name type="common">Mycobacterium novocastrense</name>
    <dbReference type="NCBI Taxonomy" id="59813"/>
    <lineage>
        <taxon>Bacteria</taxon>
        <taxon>Bacillati</taxon>
        <taxon>Actinomycetota</taxon>
        <taxon>Actinomycetes</taxon>
        <taxon>Mycobacteriales</taxon>
        <taxon>Mycobacteriaceae</taxon>
        <taxon>Mycolicibacterium</taxon>
    </lineage>
</organism>
<dbReference type="InterPro" id="IPR006442">
    <property type="entry name" value="Antitoxin_Phd/YefM"/>
</dbReference>
<protein>
    <recommendedName>
        <fullName evidence="2">Antitoxin</fullName>
    </recommendedName>
</protein>
<evidence type="ECO:0000256" key="2">
    <source>
        <dbReference type="RuleBase" id="RU362080"/>
    </source>
</evidence>
<comment type="similarity">
    <text evidence="1 2">Belongs to the phD/YefM antitoxin family.</text>
</comment>
<proteinExistence type="inferred from homology"/>
<sequence length="83" mass="9432">MWHKPDTMCYMQRIGVRELRQYATRYLERVSAGEIIEVTNQGRPVARLMPIATDPAWVELINAGEVTPAQRPRTDLLTAAPIP</sequence>
<evidence type="ECO:0000256" key="1">
    <source>
        <dbReference type="ARBA" id="ARBA00009981"/>
    </source>
</evidence>
<dbReference type="InterPro" id="IPR051416">
    <property type="entry name" value="phD-YefM_TA_antitoxins"/>
</dbReference>